<proteinExistence type="predicted"/>
<evidence type="ECO:0000313" key="1">
    <source>
        <dbReference type="EMBL" id="EGU69194.1"/>
    </source>
</evidence>
<reference evidence="1 2" key="1">
    <citation type="submission" date="2011-05" db="EMBL/GenBank/DDBJ databases">
        <authorList>
            <person name="Durkin A.S."/>
            <person name="McCorrison J."/>
            <person name="Torralba M."/>
            <person name="Gillis M."/>
            <person name="Methe B."/>
            <person name="Sutton G."/>
            <person name="Nelson K.E."/>
        </authorList>
    </citation>
    <scope>NUCLEOTIDE SEQUENCE [LARGE SCALE GENOMIC DNA]</scope>
    <source>
        <strain evidence="1 2">ATCC 51100</strain>
    </source>
</reference>
<dbReference type="RefSeq" id="WP_005590318.1">
    <property type="nucleotide sequence ID" value="NZ_AFUE01000001.1"/>
</dbReference>
<sequence>MIIGEKYLQIDSHLSNWCVLERYKRLFHITGDFYKKFEETYSIDLNNRRKQLSEELFKDFIYGVPYYKSLRFCPVCISQGIHLYEHQAMVHQHCVLHPDVELQVTCSSCQKSINLYQSPYRMHIPAFSCTCGHKFLKYDDLNDLLNFWEKEFPIDRSSSYFKTSHYKHYPDYFEQVDQHSLTQLYKGNYDFNFKQTIEVPFGVVKRGTFKTRRDIINRSFNNFLSRALYLFPRQVICQFLVNYLHLSMKACFGLELYSDEAEYYLKVLRRLDGDKIDFLPVSYKQLDCYNDFIWSMSTNLILSNAVVHNWFIYHFIQYLCSEQIRTITCTDVLWNPFLYDCQIDKEKSIIILSVQYKSEITNKSL</sequence>
<name>A0AAV3EHC9_STRCR</name>
<dbReference type="AlphaFoldDB" id="A0AAV3EHC9"/>
<evidence type="ECO:0000313" key="2">
    <source>
        <dbReference type="Proteomes" id="UP000004274"/>
    </source>
</evidence>
<gene>
    <name evidence="1" type="ORF">HMPREF9960_0425</name>
</gene>
<dbReference type="GeneID" id="48423377"/>
<comment type="caution">
    <text evidence="1">The sequence shown here is derived from an EMBL/GenBank/DDBJ whole genome shotgun (WGS) entry which is preliminary data.</text>
</comment>
<organism evidence="1 2">
    <name type="scientific">Streptococcus cristatus ATCC 51100</name>
    <dbReference type="NCBI Taxonomy" id="889201"/>
    <lineage>
        <taxon>Bacteria</taxon>
        <taxon>Bacillati</taxon>
        <taxon>Bacillota</taxon>
        <taxon>Bacilli</taxon>
        <taxon>Lactobacillales</taxon>
        <taxon>Streptococcaceae</taxon>
        <taxon>Streptococcus</taxon>
    </lineage>
</organism>
<accession>A0AAV3EHC9</accession>
<dbReference type="EMBL" id="AFUE01000001">
    <property type="protein sequence ID" value="EGU69194.1"/>
    <property type="molecule type" value="Genomic_DNA"/>
</dbReference>
<dbReference type="Proteomes" id="UP000004274">
    <property type="component" value="Unassembled WGS sequence"/>
</dbReference>
<evidence type="ECO:0008006" key="3">
    <source>
        <dbReference type="Google" id="ProtNLM"/>
    </source>
</evidence>
<protein>
    <recommendedName>
        <fullName evidence="3">Transposon Tn7 transposition protein TnsD C-termianl domain-containing protein</fullName>
    </recommendedName>
</protein>